<name>A0A4U5QSU8_POPAL</name>
<dbReference type="AlphaFoldDB" id="A0A4U5QSU8"/>
<sequence>MSRCYLGDPKDSRPLRTKCFSTYDDDIDKALLLVEDFNNDLDVIDDEIDAIKGTKMGVDVVGSDVRCSGIGPNMRDEMSAEIGVEVGYEMEKEMSFKMGIDIDIGVDAKFEMESNDDNDKIDDD</sequence>
<dbReference type="EMBL" id="RCHU01000133">
    <property type="protein sequence ID" value="TKS13631.1"/>
    <property type="molecule type" value="Genomic_DNA"/>
</dbReference>
<proteinExistence type="predicted"/>
<gene>
    <name evidence="1" type="ORF">D5086_0000051250</name>
</gene>
<evidence type="ECO:0000313" key="1">
    <source>
        <dbReference type="EMBL" id="TKS13631.1"/>
    </source>
</evidence>
<comment type="caution">
    <text evidence="1">The sequence shown here is derived from an EMBL/GenBank/DDBJ whole genome shotgun (WGS) entry which is preliminary data.</text>
</comment>
<organism evidence="1">
    <name type="scientific">Populus alba</name>
    <name type="common">White poplar</name>
    <dbReference type="NCBI Taxonomy" id="43335"/>
    <lineage>
        <taxon>Eukaryota</taxon>
        <taxon>Viridiplantae</taxon>
        <taxon>Streptophyta</taxon>
        <taxon>Embryophyta</taxon>
        <taxon>Tracheophyta</taxon>
        <taxon>Spermatophyta</taxon>
        <taxon>Magnoliopsida</taxon>
        <taxon>eudicotyledons</taxon>
        <taxon>Gunneridae</taxon>
        <taxon>Pentapetalae</taxon>
        <taxon>rosids</taxon>
        <taxon>fabids</taxon>
        <taxon>Malpighiales</taxon>
        <taxon>Salicaceae</taxon>
        <taxon>Saliceae</taxon>
        <taxon>Populus</taxon>
    </lineage>
</organism>
<protein>
    <submittedName>
        <fullName evidence="1">Uncharacterized protein</fullName>
    </submittedName>
</protein>
<reference evidence="1" key="1">
    <citation type="submission" date="2018-10" db="EMBL/GenBank/DDBJ databases">
        <title>Population genomic analysis revealed the cold adaptation of white poplar.</title>
        <authorList>
            <person name="Liu Y.-J."/>
        </authorList>
    </citation>
    <scope>NUCLEOTIDE SEQUENCE [LARGE SCALE GENOMIC DNA]</scope>
    <source>
        <strain evidence="1">PAL-ZL1</strain>
    </source>
</reference>
<accession>A0A4U5QSU8</accession>